<gene>
    <name evidence="1" type="ORF">TetV_062</name>
</gene>
<accession>A0A2P0VMM6</accession>
<dbReference type="EMBL" id="KY322437">
    <property type="protein sequence ID" value="AUF82154.1"/>
    <property type="molecule type" value="Genomic_DNA"/>
</dbReference>
<sequence>MSKYNLQHDIIDTGNNVTKQPISGFLFEQNKLGFFKKRNPSVYLASSSSSTFIPDRTSRLSISSSQDASRSS</sequence>
<dbReference type="Proteomes" id="UP000244773">
    <property type="component" value="Segment"/>
</dbReference>
<evidence type="ECO:0000313" key="1">
    <source>
        <dbReference type="EMBL" id="AUF82154.1"/>
    </source>
</evidence>
<protein>
    <submittedName>
        <fullName evidence="1">Uncharacterized protein</fullName>
    </submittedName>
</protein>
<organism evidence="1">
    <name type="scientific">Tetraselmis virus 1</name>
    <dbReference type="NCBI Taxonomy" id="2060617"/>
    <lineage>
        <taxon>Viruses</taxon>
        <taxon>Varidnaviria</taxon>
        <taxon>Bamfordvirae</taxon>
        <taxon>Nucleocytoviricota</taxon>
        <taxon>Megaviricetes</taxon>
        <taxon>Imitervirales</taxon>
        <taxon>Allomimiviridae</taxon>
        <taxon>Oceanusvirus</taxon>
        <taxon>Oceanusvirus kaneohense</taxon>
    </lineage>
</organism>
<proteinExistence type="predicted"/>
<reference evidence="1" key="1">
    <citation type="journal article" date="2018" name="Virology">
        <title>A giant virus infecting green algae encodes key fermentation genes.</title>
        <authorList>
            <person name="Schvarcz C.R."/>
            <person name="Steward G.F."/>
        </authorList>
    </citation>
    <scope>NUCLEOTIDE SEQUENCE [LARGE SCALE GENOMIC DNA]</scope>
</reference>
<evidence type="ECO:0000313" key="2">
    <source>
        <dbReference type="Proteomes" id="UP000244773"/>
    </source>
</evidence>
<name>A0A2P0VMM6_9VIRU</name>
<keyword evidence="2" id="KW-1185">Reference proteome</keyword>